<evidence type="ECO:0000259" key="8">
    <source>
        <dbReference type="Pfam" id="PF16901"/>
    </source>
</evidence>
<evidence type="ECO:0000313" key="9">
    <source>
        <dbReference type="EMBL" id="SMC10300.1"/>
    </source>
</evidence>
<dbReference type="Gene3D" id="6.10.250.1890">
    <property type="match status" value="1"/>
</dbReference>
<dbReference type="GO" id="GO:0046168">
    <property type="term" value="P:glycerol-3-phosphate catabolic process"/>
    <property type="evidence" value="ECO:0007669"/>
    <property type="project" value="TreeGrafter"/>
</dbReference>
<keyword evidence="4" id="KW-0274">FAD</keyword>
<dbReference type="InterPro" id="IPR031656">
    <property type="entry name" value="DAO_C"/>
</dbReference>
<dbReference type="NCBIfam" id="NF008899">
    <property type="entry name" value="PRK12266.1"/>
    <property type="match status" value="1"/>
</dbReference>
<protein>
    <recommendedName>
        <fullName evidence="6">Glycerol-3-phosphate dehydrogenase</fullName>
        <ecNumber evidence="6">1.1.5.3</ecNumber>
    </recommendedName>
</protein>
<comment type="cofactor">
    <cofactor evidence="1 6">
        <name>FAD</name>
        <dbReference type="ChEBI" id="CHEBI:57692"/>
    </cofactor>
</comment>
<dbReference type="PROSITE" id="PS00977">
    <property type="entry name" value="FAD_G3PDH_1"/>
    <property type="match status" value="1"/>
</dbReference>
<reference evidence="9 10" key="1">
    <citation type="submission" date="2017-03" db="EMBL/GenBank/DDBJ databases">
        <authorList>
            <person name="Afonso C.L."/>
            <person name="Miller P.J."/>
            <person name="Scott M.A."/>
            <person name="Spackman E."/>
            <person name="Goraichik I."/>
            <person name="Dimitrov K.M."/>
            <person name="Suarez D.L."/>
            <person name="Swayne D.E."/>
        </authorList>
    </citation>
    <scope>NUCLEOTIDE SEQUENCE [LARGE SCALE GENOMIC DNA]</scope>
    <source>
        <strain evidence="9 10">CECT 7745</strain>
    </source>
</reference>
<dbReference type="InterPro" id="IPR036188">
    <property type="entry name" value="FAD/NAD-bd_sf"/>
</dbReference>
<dbReference type="PANTHER" id="PTHR11985:SF15">
    <property type="entry name" value="GLYCEROL-3-PHOSPHATE DEHYDROGENASE, MITOCHONDRIAL"/>
    <property type="match status" value="1"/>
</dbReference>
<evidence type="ECO:0000256" key="1">
    <source>
        <dbReference type="ARBA" id="ARBA00001974"/>
    </source>
</evidence>
<name>A0A1X7BL55_9RHOB</name>
<dbReference type="PROSITE" id="PS00978">
    <property type="entry name" value="FAD_G3PDH_2"/>
    <property type="match status" value="1"/>
</dbReference>
<dbReference type="InterPro" id="IPR006076">
    <property type="entry name" value="FAD-dep_OxRdtase"/>
</dbReference>
<dbReference type="InterPro" id="IPR000447">
    <property type="entry name" value="G3P_DH_FAD-dep"/>
</dbReference>
<dbReference type="InterPro" id="IPR038299">
    <property type="entry name" value="DAO_C_sf"/>
</dbReference>
<dbReference type="OrthoDB" id="9766796at2"/>
<keyword evidence="3 6" id="KW-0285">Flavoprotein</keyword>
<dbReference type="GO" id="GO:0004368">
    <property type="term" value="F:glycerol-3-phosphate dehydrogenase (quinone) activity"/>
    <property type="evidence" value="ECO:0007669"/>
    <property type="project" value="UniProtKB-EC"/>
</dbReference>
<dbReference type="EMBL" id="FWXB01000001">
    <property type="protein sequence ID" value="SMC10300.1"/>
    <property type="molecule type" value="Genomic_DNA"/>
</dbReference>
<dbReference type="Pfam" id="PF16901">
    <property type="entry name" value="DAO_C"/>
    <property type="match status" value="1"/>
</dbReference>
<evidence type="ECO:0000256" key="2">
    <source>
        <dbReference type="ARBA" id="ARBA00007330"/>
    </source>
</evidence>
<evidence type="ECO:0000256" key="3">
    <source>
        <dbReference type="ARBA" id="ARBA00022630"/>
    </source>
</evidence>
<feature type="domain" description="FAD dependent oxidoreductase" evidence="7">
    <location>
        <begin position="11"/>
        <end position="386"/>
    </location>
</feature>
<dbReference type="NCBIfam" id="NF009906">
    <property type="entry name" value="PRK13369.1"/>
    <property type="match status" value="1"/>
</dbReference>
<evidence type="ECO:0000313" key="10">
    <source>
        <dbReference type="Proteomes" id="UP000193224"/>
    </source>
</evidence>
<sequence length="523" mass="58936">MSALSPNCDVDLFVIGGGINGCGIARDAAGRGLRVELAEMGDLASATSSASTKLFHGGLRYLEYFEFRLVREALIEREVLLRAMPHISWPMRFVLPYHRDMRFDVETPTSRLLGRLMPWMRGRRPAWLIRLGLFLYDHLGGREILPATSVVDLASDPVGRPLQERFAKAYEYSDCWIEDSRLVVLNARDAQAHGARINTRTRVTKAERRPDHWVVHLDGADGTRQVKARMLINAGGPWVKDVIEDVAGMDATAGVRLVRGSHIVTRRLFDHDKCYFFQGEDGRIIFAIPYETDFTLIGTTDAEHRELREKPACTEEEATYLRKFAASYFRKPIEADDIVWTYSGVRPLYDDGASSATAATREYVLKLRQEGGAPMLNVFGGKITTYRKLAEAAMEKIVPFFPGTKGPWTAGVALPGGDFPVNGFEAQVMSLMQDYPFLEPRQARRLVRAYGTEARELLGDAKTSDDLGQDFGASLRAREVRWLMTREFAQNAEDIVWRRTKLGLRLSADQIAALDEWMREAHN</sequence>
<dbReference type="PRINTS" id="PR01001">
    <property type="entry name" value="FADG3PDH"/>
</dbReference>
<dbReference type="SUPFAM" id="SSF51905">
    <property type="entry name" value="FAD/NAD(P)-binding domain"/>
    <property type="match status" value="1"/>
</dbReference>
<keyword evidence="10" id="KW-1185">Reference proteome</keyword>
<proteinExistence type="inferred from homology"/>
<gene>
    <name evidence="9" type="primary">glpD</name>
    <name evidence="9" type="ORF">ROA7745_00104</name>
</gene>
<comment type="catalytic activity">
    <reaction evidence="6">
        <text>a quinone + sn-glycerol 3-phosphate = dihydroxyacetone phosphate + a quinol</text>
        <dbReference type="Rhea" id="RHEA:18977"/>
        <dbReference type="ChEBI" id="CHEBI:24646"/>
        <dbReference type="ChEBI" id="CHEBI:57597"/>
        <dbReference type="ChEBI" id="CHEBI:57642"/>
        <dbReference type="ChEBI" id="CHEBI:132124"/>
        <dbReference type="EC" id="1.1.5.3"/>
    </reaction>
</comment>
<keyword evidence="5 6" id="KW-0560">Oxidoreductase</keyword>
<dbReference type="Gene3D" id="3.30.9.10">
    <property type="entry name" value="D-Amino Acid Oxidase, subunit A, domain 2"/>
    <property type="match status" value="1"/>
</dbReference>
<evidence type="ECO:0000256" key="4">
    <source>
        <dbReference type="ARBA" id="ARBA00022827"/>
    </source>
</evidence>
<comment type="similarity">
    <text evidence="2 6">Belongs to the FAD-dependent glycerol-3-phosphate dehydrogenase family.</text>
</comment>
<dbReference type="GO" id="GO:0009331">
    <property type="term" value="C:glycerol-3-phosphate dehydrogenase (FAD) complex"/>
    <property type="evidence" value="ECO:0007669"/>
    <property type="project" value="UniProtKB-UniRule"/>
</dbReference>
<dbReference type="Pfam" id="PF01266">
    <property type="entry name" value="DAO"/>
    <property type="match status" value="1"/>
</dbReference>
<dbReference type="RefSeq" id="WP_085798287.1">
    <property type="nucleotide sequence ID" value="NZ_FWXB01000001.1"/>
</dbReference>
<evidence type="ECO:0000259" key="7">
    <source>
        <dbReference type="Pfam" id="PF01266"/>
    </source>
</evidence>
<dbReference type="Proteomes" id="UP000193224">
    <property type="component" value="Unassembled WGS sequence"/>
</dbReference>
<feature type="domain" description="Alpha-glycerophosphate oxidase C-terminal" evidence="8">
    <location>
        <begin position="409"/>
        <end position="515"/>
    </location>
</feature>
<organism evidence="9 10">
    <name type="scientific">Roseovarius aestuarii</name>
    <dbReference type="NCBI Taxonomy" id="475083"/>
    <lineage>
        <taxon>Bacteria</taxon>
        <taxon>Pseudomonadati</taxon>
        <taxon>Pseudomonadota</taxon>
        <taxon>Alphaproteobacteria</taxon>
        <taxon>Rhodobacterales</taxon>
        <taxon>Roseobacteraceae</taxon>
        <taxon>Roseovarius</taxon>
    </lineage>
</organism>
<evidence type="ECO:0000256" key="5">
    <source>
        <dbReference type="ARBA" id="ARBA00023002"/>
    </source>
</evidence>
<dbReference type="AlphaFoldDB" id="A0A1X7BL55"/>
<accession>A0A1X7BL55</accession>
<dbReference type="EC" id="1.1.5.3" evidence="6"/>
<dbReference type="Gene3D" id="1.10.8.870">
    <property type="entry name" value="Alpha-glycerophosphate oxidase, cap domain"/>
    <property type="match status" value="1"/>
</dbReference>
<dbReference type="PANTHER" id="PTHR11985">
    <property type="entry name" value="GLYCEROL-3-PHOSPHATE DEHYDROGENASE"/>
    <property type="match status" value="1"/>
</dbReference>
<evidence type="ECO:0000256" key="6">
    <source>
        <dbReference type="RuleBase" id="RU361217"/>
    </source>
</evidence>
<dbReference type="Gene3D" id="3.50.50.60">
    <property type="entry name" value="FAD/NAD(P)-binding domain"/>
    <property type="match status" value="1"/>
</dbReference>